<dbReference type="InterPro" id="IPR036188">
    <property type="entry name" value="FAD/NAD-bd_sf"/>
</dbReference>
<reference evidence="5 6" key="1">
    <citation type="submission" date="2020-08" db="EMBL/GenBank/DDBJ databases">
        <title>Genomic Encyclopedia of Type Strains, Phase IV (KMG-IV): sequencing the most valuable type-strain genomes for metagenomic binning, comparative biology and taxonomic classification.</title>
        <authorList>
            <person name="Goeker M."/>
        </authorList>
    </citation>
    <scope>NUCLEOTIDE SEQUENCE [LARGE SCALE GENOMIC DNA]</scope>
    <source>
        <strain evidence="5 6">DSM 21458</strain>
    </source>
</reference>
<proteinExistence type="predicted"/>
<evidence type="ECO:0000256" key="2">
    <source>
        <dbReference type="ARBA" id="ARBA00023002"/>
    </source>
</evidence>
<dbReference type="InterPro" id="IPR023753">
    <property type="entry name" value="FAD/NAD-binding_dom"/>
</dbReference>
<dbReference type="PROSITE" id="PS50110">
    <property type="entry name" value="RESPONSE_REGULATORY"/>
    <property type="match status" value="1"/>
</dbReference>
<dbReference type="Pfam" id="PF00072">
    <property type="entry name" value="Response_reg"/>
    <property type="match status" value="1"/>
</dbReference>
<dbReference type="SUPFAM" id="SSF51905">
    <property type="entry name" value="FAD/NAD(P)-binding domain"/>
    <property type="match status" value="1"/>
</dbReference>
<dbReference type="InterPro" id="IPR001789">
    <property type="entry name" value="Sig_transdc_resp-reg_receiver"/>
</dbReference>
<dbReference type="GO" id="GO:0000160">
    <property type="term" value="P:phosphorelay signal transduction system"/>
    <property type="evidence" value="ECO:0007669"/>
    <property type="project" value="InterPro"/>
</dbReference>
<evidence type="ECO:0000313" key="6">
    <source>
        <dbReference type="Proteomes" id="UP000569951"/>
    </source>
</evidence>
<dbReference type="Proteomes" id="UP000569951">
    <property type="component" value="Unassembled WGS sequence"/>
</dbReference>
<evidence type="ECO:0000256" key="1">
    <source>
        <dbReference type="ARBA" id="ARBA00022630"/>
    </source>
</evidence>
<dbReference type="PRINTS" id="PR00368">
    <property type="entry name" value="FADPNR"/>
</dbReference>
<dbReference type="Gene3D" id="3.40.50.2300">
    <property type="match status" value="1"/>
</dbReference>
<evidence type="ECO:0000256" key="3">
    <source>
        <dbReference type="PROSITE-ProRule" id="PRU00169"/>
    </source>
</evidence>
<comment type="caution">
    <text evidence="5">The sequence shown here is derived from an EMBL/GenBank/DDBJ whole genome shotgun (WGS) entry which is preliminary data.</text>
</comment>
<evidence type="ECO:0000259" key="4">
    <source>
        <dbReference type="PROSITE" id="PS50110"/>
    </source>
</evidence>
<feature type="domain" description="Response regulatory" evidence="4">
    <location>
        <begin position="19"/>
        <end position="142"/>
    </location>
</feature>
<accession>A0A841HY23</accession>
<evidence type="ECO:0000313" key="5">
    <source>
        <dbReference type="EMBL" id="MBB6096828.1"/>
    </source>
</evidence>
<dbReference type="PANTHER" id="PTHR48105">
    <property type="entry name" value="THIOREDOXIN REDUCTASE 1-RELATED-RELATED"/>
    <property type="match status" value="1"/>
</dbReference>
<feature type="modified residue" description="4-aspartylphosphate" evidence="3">
    <location>
        <position position="76"/>
    </location>
</feature>
<dbReference type="AlphaFoldDB" id="A0A841HY23"/>
<keyword evidence="3" id="KW-0597">Phosphoprotein</keyword>
<dbReference type="Pfam" id="PF07992">
    <property type="entry name" value="Pyr_redox_2"/>
    <property type="match status" value="1"/>
</dbReference>
<dbReference type="EC" id="1.8.1.9" evidence="5"/>
<protein>
    <submittedName>
        <fullName evidence="5">Thioredoxin reductase (NADPH)</fullName>
        <ecNumber evidence="5">1.8.1.9</ecNumber>
    </submittedName>
</protein>
<dbReference type="EMBL" id="JACHHG010000001">
    <property type="protein sequence ID" value="MBB6096828.1"/>
    <property type="molecule type" value="Genomic_DNA"/>
</dbReference>
<dbReference type="SUPFAM" id="SSF52172">
    <property type="entry name" value="CheY-like"/>
    <property type="match status" value="1"/>
</dbReference>
<dbReference type="PRINTS" id="PR00469">
    <property type="entry name" value="PNDRDTASEII"/>
</dbReference>
<dbReference type="GO" id="GO:0004791">
    <property type="term" value="F:thioredoxin-disulfide reductase (NADPH) activity"/>
    <property type="evidence" value="ECO:0007669"/>
    <property type="project" value="UniProtKB-EC"/>
</dbReference>
<keyword evidence="1" id="KW-0285">Flavoprotein</keyword>
<dbReference type="InterPro" id="IPR050097">
    <property type="entry name" value="Ferredoxin-NADP_redctase_2"/>
</dbReference>
<gene>
    <name evidence="5" type="ORF">HNR42_000240</name>
</gene>
<dbReference type="RefSeq" id="WP_183983651.1">
    <property type="nucleotide sequence ID" value="NZ_JACHHG010000001.1"/>
</dbReference>
<organism evidence="5 6">
    <name type="scientific">Deinobacterium chartae</name>
    <dbReference type="NCBI Taxonomy" id="521158"/>
    <lineage>
        <taxon>Bacteria</taxon>
        <taxon>Thermotogati</taxon>
        <taxon>Deinococcota</taxon>
        <taxon>Deinococci</taxon>
        <taxon>Deinococcales</taxon>
        <taxon>Deinococcaceae</taxon>
        <taxon>Deinobacterium</taxon>
    </lineage>
</organism>
<dbReference type="SMART" id="SM00448">
    <property type="entry name" value="REC"/>
    <property type="match status" value="1"/>
</dbReference>
<dbReference type="InterPro" id="IPR011006">
    <property type="entry name" value="CheY-like_superfamily"/>
</dbReference>
<name>A0A841HY23_9DEIO</name>
<sequence>MTEASDPRPAVPGPQPRPVILCVDDEPEVLRALGRDLRRHYGEHYRVLRADSGEAALEALRELKTRGEAVALIVSDQRMPGLGGTELLAASAELFPDARRVLLTAYADTDAAIYAINRSRVHHYLTKPWDPPEEKLYGVLDDLLEEWQAGYRPGFGGLRVVGSRWSPESHAIKDFLARNGVPYTFFDVERDPGAQRFLPARLPLVLLGGGERLEAPELAELARRAGIERQATLPFYDLAIVGGGPAGLAAAVYAASEGLRTVLVEREAPGGQAGTSSRIENYLGFPSGVSGGELARRAVAQAERFGVELVCPHEVQALRLEGPYRHLRLTDGSELSCHAVILSTGLEWQRLPARGAEALTGRGVYYGAALTEAMSCANEQVYIVGGGNSAGQAAVYFARYARQVHLLVRGEDLAAKMSQYLVDQIEATANIEVLTRHEIVECHGQEHLEALCLLDHGSGKQRSVVATSLFCFIGAVPRTAWLQDVVARDERGYVLVGNDLAPGQLRRWPLERRPYPLEASVPGVFAVGDVRAGSVKRVASAVGEGSVAVSFVHQHLASL</sequence>
<dbReference type="Gene3D" id="3.50.50.60">
    <property type="entry name" value="FAD/NAD(P)-binding domain"/>
    <property type="match status" value="2"/>
</dbReference>
<keyword evidence="2 5" id="KW-0560">Oxidoreductase</keyword>
<keyword evidence="6" id="KW-1185">Reference proteome</keyword>